<dbReference type="Proteomes" id="UP000605201">
    <property type="component" value="Unassembled WGS sequence"/>
</dbReference>
<evidence type="ECO:0000313" key="1">
    <source>
        <dbReference type="EMBL" id="MBC8432427.1"/>
    </source>
</evidence>
<evidence type="ECO:0008006" key="3">
    <source>
        <dbReference type="Google" id="ProtNLM"/>
    </source>
</evidence>
<reference evidence="1 2" key="1">
    <citation type="submission" date="2020-08" db="EMBL/GenBank/DDBJ databases">
        <title>Bridging the membrane lipid divide: bacteria of the FCB group superphylum have the potential to synthesize archaeal ether lipids.</title>
        <authorList>
            <person name="Villanueva L."/>
            <person name="Von Meijenfeldt F.A.B."/>
            <person name="Westbye A.B."/>
            <person name="Yadav S."/>
            <person name="Hopmans E.C."/>
            <person name="Dutilh B.E."/>
            <person name="Sinninghe Damste J.S."/>
        </authorList>
    </citation>
    <scope>NUCLEOTIDE SEQUENCE [LARGE SCALE GENOMIC DNA]</scope>
    <source>
        <strain evidence="1">NIOZ-UU17</strain>
    </source>
</reference>
<comment type="caution">
    <text evidence="1">The sequence shown here is derived from an EMBL/GenBank/DDBJ whole genome shotgun (WGS) entry which is preliminary data.</text>
</comment>
<name>A0A8J6TT49_9BACT</name>
<proteinExistence type="predicted"/>
<protein>
    <recommendedName>
        <fullName evidence="3">DUF4145 domain-containing protein</fullName>
    </recommendedName>
</protein>
<accession>A0A8J6TT49</accession>
<sequence length="274" mass="32111">MKRYRILSYDFDTRASILKQEVQDTWEPDVKRLWQNNKIQIKEGLIAQFGAFGCHQKIENFIELGASPFSIIAFHNKFLRQAREAFVIGAYYPALTAACSLGERILNQLILHLRDDYKDTNEYKKVYRKNSFDNWDLAIDTLESWQVLLPDVAILFNKLKETRNQSIHFNPETDKNDRELALKAIHKLTEIIVGQFAGFGPLPWIIPKTKGAVFIKKSYENVPFVNKIILPNCHLVGHLHTLEVKNDRWIVQDDHEYEDKEITDEEFTELFNNR</sequence>
<dbReference type="EMBL" id="JACNIG010000223">
    <property type="protein sequence ID" value="MBC8432427.1"/>
    <property type="molecule type" value="Genomic_DNA"/>
</dbReference>
<organism evidence="1 2">
    <name type="scientific">Candidatus Desulfatibia vada</name>
    <dbReference type="NCBI Taxonomy" id="2841696"/>
    <lineage>
        <taxon>Bacteria</taxon>
        <taxon>Pseudomonadati</taxon>
        <taxon>Thermodesulfobacteriota</taxon>
        <taxon>Desulfobacteria</taxon>
        <taxon>Desulfobacterales</taxon>
        <taxon>Desulfobacterales incertae sedis</taxon>
        <taxon>Candidatus Desulfatibia</taxon>
    </lineage>
</organism>
<evidence type="ECO:0000313" key="2">
    <source>
        <dbReference type="Proteomes" id="UP000605201"/>
    </source>
</evidence>
<dbReference type="AlphaFoldDB" id="A0A8J6TT49"/>
<gene>
    <name evidence="1" type="ORF">H8D96_10960</name>
</gene>